<dbReference type="GO" id="GO:0003676">
    <property type="term" value="F:nucleic acid binding"/>
    <property type="evidence" value="ECO:0007669"/>
    <property type="project" value="InterPro"/>
</dbReference>
<dbReference type="InterPro" id="IPR013087">
    <property type="entry name" value="Znf_C2H2_type"/>
</dbReference>
<proteinExistence type="predicted"/>
<dbReference type="Pfam" id="PF12171">
    <property type="entry name" value="zf-C2H2_jaz"/>
    <property type="match status" value="1"/>
</dbReference>
<dbReference type="EMBL" id="CP151502">
    <property type="protein sequence ID" value="WZN59976.1"/>
    <property type="molecule type" value="Genomic_DNA"/>
</dbReference>
<dbReference type="InterPro" id="IPR036236">
    <property type="entry name" value="Znf_C2H2_sf"/>
</dbReference>
<dbReference type="InterPro" id="IPR003604">
    <property type="entry name" value="Matrin/U1-like-C_Znf_C2H2"/>
</dbReference>
<feature type="compositionally biased region" description="Gly residues" evidence="5">
    <location>
        <begin position="1"/>
        <end position="14"/>
    </location>
</feature>
<protein>
    <submittedName>
        <fullName evidence="7">C2H2-type domain-containing protein</fullName>
    </submittedName>
</protein>
<feature type="region of interest" description="Disordered" evidence="5">
    <location>
        <begin position="1"/>
        <end position="22"/>
    </location>
</feature>
<name>A0AAX4P1Y7_9CHLO</name>
<gene>
    <name evidence="7" type="ORF">HKI87_02g15040</name>
</gene>
<dbReference type="AlphaFoldDB" id="A0AAX4P1Y7"/>
<keyword evidence="3" id="KW-0862">Zinc</keyword>
<dbReference type="Proteomes" id="UP001472866">
    <property type="component" value="Chromosome 02"/>
</dbReference>
<keyword evidence="2 4" id="KW-0863">Zinc-finger</keyword>
<keyword evidence="1" id="KW-0479">Metal-binding</keyword>
<evidence type="ECO:0000259" key="6">
    <source>
        <dbReference type="PROSITE" id="PS50157"/>
    </source>
</evidence>
<dbReference type="PROSITE" id="PS50157">
    <property type="entry name" value="ZINC_FINGER_C2H2_2"/>
    <property type="match status" value="1"/>
</dbReference>
<feature type="domain" description="C2H2-type" evidence="6">
    <location>
        <begin position="76"/>
        <end position="105"/>
    </location>
</feature>
<dbReference type="PROSITE" id="PS00028">
    <property type="entry name" value="ZINC_FINGER_C2H2_1"/>
    <property type="match status" value="1"/>
</dbReference>
<dbReference type="PANTHER" id="PTHR47444:SF1">
    <property type="entry name" value="EXPRESSED PROTEIN"/>
    <property type="match status" value="1"/>
</dbReference>
<dbReference type="Gene3D" id="3.30.160.60">
    <property type="entry name" value="Classic Zinc Finger"/>
    <property type="match status" value="1"/>
</dbReference>
<dbReference type="PANTHER" id="PTHR47444">
    <property type="entry name" value="EXPRESSED PROTEIN"/>
    <property type="match status" value="1"/>
</dbReference>
<evidence type="ECO:0000256" key="5">
    <source>
        <dbReference type="SAM" id="MobiDB-lite"/>
    </source>
</evidence>
<organism evidence="7 8">
    <name type="scientific">Chloropicon roscoffensis</name>
    <dbReference type="NCBI Taxonomy" id="1461544"/>
    <lineage>
        <taxon>Eukaryota</taxon>
        <taxon>Viridiplantae</taxon>
        <taxon>Chlorophyta</taxon>
        <taxon>Chloropicophyceae</taxon>
        <taxon>Chloropicales</taxon>
        <taxon>Chloropicaceae</taxon>
        <taxon>Chloropicon</taxon>
    </lineage>
</organism>
<dbReference type="GO" id="GO:0008270">
    <property type="term" value="F:zinc ion binding"/>
    <property type="evidence" value="ECO:0007669"/>
    <property type="project" value="UniProtKB-KW"/>
</dbReference>
<evidence type="ECO:0000256" key="4">
    <source>
        <dbReference type="PROSITE-ProRule" id="PRU00042"/>
    </source>
</evidence>
<evidence type="ECO:0000256" key="3">
    <source>
        <dbReference type="ARBA" id="ARBA00022833"/>
    </source>
</evidence>
<evidence type="ECO:0000313" key="7">
    <source>
        <dbReference type="EMBL" id="WZN59976.1"/>
    </source>
</evidence>
<sequence>MVKGTGGRESGGGHGVRRTSFKRARRARFRVRGDDQIRDDLENGAGVKEVGGRLVGPVGTINKVVLDEDIPGSGKFFCAVCARYFANETSLSSHEKTKKHKRRHKLFYDRKTGELRTKGDVYHSQSVAERAKGRGGTDNGPRLSTAMANVTAAGEPNPAAEEAPLDFGEL</sequence>
<feature type="compositionally biased region" description="Low complexity" evidence="5">
    <location>
        <begin position="152"/>
        <end position="162"/>
    </location>
</feature>
<feature type="region of interest" description="Disordered" evidence="5">
    <location>
        <begin position="125"/>
        <end position="170"/>
    </location>
</feature>
<evidence type="ECO:0000313" key="8">
    <source>
        <dbReference type="Proteomes" id="UP001472866"/>
    </source>
</evidence>
<accession>A0AAX4P1Y7</accession>
<dbReference type="SMART" id="SM00451">
    <property type="entry name" value="ZnF_U1"/>
    <property type="match status" value="1"/>
</dbReference>
<dbReference type="SUPFAM" id="SSF57667">
    <property type="entry name" value="beta-beta-alpha zinc fingers"/>
    <property type="match status" value="1"/>
</dbReference>
<keyword evidence="8" id="KW-1185">Reference proteome</keyword>
<evidence type="ECO:0000256" key="1">
    <source>
        <dbReference type="ARBA" id="ARBA00022723"/>
    </source>
</evidence>
<evidence type="ECO:0000256" key="2">
    <source>
        <dbReference type="ARBA" id="ARBA00022771"/>
    </source>
</evidence>
<dbReference type="InterPro" id="IPR022755">
    <property type="entry name" value="Znf_C2H2_jaz"/>
</dbReference>
<reference evidence="7 8" key="1">
    <citation type="submission" date="2024-03" db="EMBL/GenBank/DDBJ databases">
        <title>Complete genome sequence of the green alga Chloropicon roscoffensis RCC1871.</title>
        <authorList>
            <person name="Lemieux C."/>
            <person name="Pombert J.-F."/>
            <person name="Otis C."/>
            <person name="Turmel M."/>
        </authorList>
    </citation>
    <scope>NUCLEOTIDE SEQUENCE [LARGE SCALE GENOMIC DNA]</scope>
    <source>
        <strain evidence="7 8">RCC1871</strain>
    </source>
</reference>